<evidence type="ECO:0000256" key="6">
    <source>
        <dbReference type="ARBA" id="ARBA00023136"/>
    </source>
</evidence>
<dbReference type="PRINTS" id="PR00237">
    <property type="entry name" value="GPCRRHODOPSN"/>
</dbReference>
<dbReference type="Pfam" id="PF00001">
    <property type="entry name" value="7tm_1"/>
    <property type="match status" value="1"/>
</dbReference>
<evidence type="ECO:0000256" key="4">
    <source>
        <dbReference type="ARBA" id="ARBA00022989"/>
    </source>
</evidence>
<evidence type="ECO:0000256" key="9">
    <source>
        <dbReference type="ARBA" id="ARBA00023224"/>
    </source>
</evidence>
<keyword evidence="4 10" id="KW-1133">Transmembrane helix</keyword>
<gene>
    <name evidence="12" type="ORF">CVLEPA_LOCUS27573</name>
</gene>
<evidence type="ECO:0000256" key="8">
    <source>
        <dbReference type="ARBA" id="ARBA00023180"/>
    </source>
</evidence>
<keyword evidence="3 10" id="KW-0812">Transmembrane</keyword>
<keyword evidence="8" id="KW-0325">Glycoprotein</keyword>
<comment type="subcellular location">
    <subcellularLocation>
        <location evidence="1">Cell membrane</location>
        <topology evidence="1">Multi-pass membrane protein</topology>
    </subcellularLocation>
</comment>
<reference evidence="12 13" key="1">
    <citation type="submission" date="2024-02" db="EMBL/GenBank/DDBJ databases">
        <authorList>
            <person name="Daric V."/>
            <person name="Darras S."/>
        </authorList>
    </citation>
    <scope>NUCLEOTIDE SEQUENCE [LARGE SCALE GENOMIC DNA]</scope>
</reference>
<feature type="transmembrane region" description="Helical" evidence="10">
    <location>
        <begin position="328"/>
        <end position="349"/>
    </location>
</feature>
<evidence type="ECO:0000256" key="1">
    <source>
        <dbReference type="ARBA" id="ARBA00004651"/>
    </source>
</evidence>
<keyword evidence="5" id="KW-0297">G-protein coupled receptor</keyword>
<comment type="caution">
    <text evidence="12">The sequence shown here is derived from an EMBL/GenBank/DDBJ whole genome shotgun (WGS) entry which is preliminary data.</text>
</comment>
<evidence type="ECO:0000313" key="12">
    <source>
        <dbReference type="EMBL" id="CAK8694181.1"/>
    </source>
</evidence>
<dbReference type="Gene3D" id="1.20.1070.10">
    <property type="entry name" value="Rhodopsin 7-helix transmembrane proteins"/>
    <property type="match status" value="1"/>
</dbReference>
<keyword evidence="6 10" id="KW-0472">Membrane</keyword>
<evidence type="ECO:0000256" key="7">
    <source>
        <dbReference type="ARBA" id="ARBA00023170"/>
    </source>
</evidence>
<dbReference type="CDD" id="cd00637">
    <property type="entry name" value="7tm_classA_rhodopsin-like"/>
    <property type="match status" value="1"/>
</dbReference>
<feature type="transmembrane region" description="Helical" evidence="10">
    <location>
        <begin position="182"/>
        <end position="207"/>
    </location>
</feature>
<feature type="transmembrane region" description="Helical" evidence="10">
    <location>
        <begin position="227"/>
        <end position="247"/>
    </location>
</feature>
<dbReference type="EMBL" id="CAWYQH010000141">
    <property type="protein sequence ID" value="CAK8694181.1"/>
    <property type="molecule type" value="Genomic_DNA"/>
</dbReference>
<dbReference type="Proteomes" id="UP001642483">
    <property type="component" value="Unassembled WGS sequence"/>
</dbReference>
<keyword evidence="13" id="KW-1185">Reference proteome</keyword>
<dbReference type="PANTHER" id="PTHR24246:SF27">
    <property type="entry name" value="ADENOSINE RECEPTOR, ISOFORM A"/>
    <property type="match status" value="1"/>
</dbReference>
<sequence length="431" mass="48431">MQTVPSGIEASYYPKYLQLFFNGPETKYLFVEANFSQKENTQTQDDITSATATRRTAEYEDNLPLMPGICVGSRDEIYTKCANTKLLDCQECGVARGAVFLFLVVSVGLAVLAGNCLTMVVGIRRCRRNKASKMDICRSSLAIADLLIGLQFLVVVTYNFSWSMMLTPKELERQQRVLRGSWQAFAAGTSYVLGFISSQYHLTLMAIERLYALARPFSYRHQSKKSVYVGLGIVWVTSASAVMLFQLPEQVTFSYSTAVFLFYPSTCETPVNDSHPEGGIVFVFFYVIPFLLNSCLIIVTALVVRRYQKLKKHKLRKTNGGNLDSNQNANALATVTVMLTGFILSLMPTFLMDSFLYSGVIFYSESTQAYMACFYISLSNSLVNVIIYNIRDKEFRGEILKILQVHLVKSATSKLTNLAKSNKMKEIKSRV</sequence>
<dbReference type="InterPro" id="IPR017452">
    <property type="entry name" value="GPCR_Rhodpsn_7TM"/>
</dbReference>
<evidence type="ECO:0000313" key="13">
    <source>
        <dbReference type="Proteomes" id="UP001642483"/>
    </source>
</evidence>
<keyword evidence="7" id="KW-0675">Receptor</keyword>
<evidence type="ECO:0000256" key="10">
    <source>
        <dbReference type="SAM" id="Phobius"/>
    </source>
</evidence>
<organism evidence="12 13">
    <name type="scientific">Clavelina lepadiformis</name>
    <name type="common">Light-bulb sea squirt</name>
    <name type="synonym">Ascidia lepadiformis</name>
    <dbReference type="NCBI Taxonomy" id="159417"/>
    <lineage>
        <taxon>Eukaryota</taxon>
        <taxon>Metazoa</taxon>
        <taxon>Chordata</taxon>
        <taxon>Tunicata</taxon>
        <taxon>Ascidiacea</taxon>
        <taxon>Aplousobranchia</taxon>
        <taxon>Clavelinidae</taxon>
        <taxon>Clavelina</taxon>
    </lineage>
</organism>
<evidence type="ECO:0000256" key="3">
    <source>
        <dbReference type="ARBA" id="ARBA00022692"/>
    </source>
</evidence>
<feature type="transmembrane region" description="Helical" evidence="10">
    <location>
        <begin position="99"/>
        <end position="121"/>
    </location>
</feature>
<dbReference type="PANTHER" id="PTHR24246">
    <property type="entry name" value="OLFACTORY RECEPTOR AND ADENOSINE RECEPTOR"/>
    <property type="match status" value="1"/>
</dbReference>
<feature type="domain" description="G-protein coupled receptors family 1 profile" evidence="11">
    <location>
        <begin position="114"/>
        <end position="388"/>
    </location>
</feature>
<dbReference type="SUPFAM" id="SSF81321">
    <property type="entry name" value="Family A G protein-coupled receptor-like"/>
    <property type="match status" value="1"/>
</dbReference>
<dbReference type="InterPro" id="IPR000276">
    <property type="entry name" value="GPCR_Rhodpsn"/>
</dbReference>
<evidence type="ECO:0000256" key="5">
    <source>
        <dbReference type="ARBA" id="ARBA00023040"/>
    </source>
</evidence>
<feature type="transmembrane region" description="Helical" evidence="10">
    <location>
        <begin position="280"/>
        <end position="307"/>
    </location>
</feature>
<protein>
    <recommendedName>
        <fullName evidence="11">G-protein coupled receptors family 1 profile domain-containing protein</fullName>
    </recommendedName>
</protein>
<evidence type="ECO:0000259" key="11">
    <source>
        <dbReference type="PROSITE" id="PS50262"/>
    </source>
</evidence>
<feature type="transmembrane region" description="Helical" evidence="10">
    <location>
        <begin position="142"/>
        <end position="162"/>
    </location>
</feature>
<feature type="transmembrane region" description="Helical" evidence="10">
    <location>
        <begin position="369"/>
        <end position="390"/>
    </location>
</feature>
<proteinExistence type="predicted"/>
<evidence type="ECO:0000256" key="2">
    <source>
        <dbReference type="ARBA" id="ARBA00022475"/>
    </source>
</evidence>
<accession>A0ABP0GR12</accession>
<name>A0ABP0GR12_CLALP</name>
<keyword evidence="9" id="KW-0807">Transducer</keyword>
<dbReference type="PROSITE" id="PS50262">
    <property type="entry name" value="G_PROTEIN_RECEP_F1_2"/>
    <property type="match status" value="1"/>
</dbReference>
<keyword evidence="2" id="KW-1003">Cell membrane</keyword>